<keyword evidence="3" id="KW-0808">Transferase</keyword>
<evidence type="ECO:0000256" key="1">
    <source>
        <dbReference type="ARBA" id="ARBA00009995"/>
    </source>
</evidence>
<dbReference type="GO" id="GO:0016138">
    <property type="term" value="P:glycoside biosynthetic process"/>
    <property type="evidence" value="ECO:0007669"/>
    <property type="project" value="UniProtKB-ARBA"/>
</dbReference>
<sequence length="369" mass="41646">MPLLVQAMQNSISNFSDIINSLKPHLDLLIYDFYQPWAPKLALSQGVPSVYFATSGATPVSFAHHLYTYKKISTFPHLTIDLKNQEKVDSREIVAIMKNAAKDFAFGSFNLSTDIILVNSCRGVEGKYIDYLSILCKKQIVPTGPLVNHNFNDTEEEKDIHSSDIMRWLSEKDEHSTVYISFGSEYFLSETQIEQVAKGLELCSATNFIWVIRFPHGETRKCIEELLPFGFLQRVKERGIIVQKWAPQAKILSHPSTGGFLSHCGWSSITECMYFGVPVIGLPMKYDQPINARLAVETGFGVEVERGQNGHFVGEEIAKAINKVFNDKCIGESFRSKARELSEKIKIDEDQEATEAAEQISKLCIKNKY</sequence>
<comment type="similarity">
    <text evidence="1">Belongs to the UDP-glycosyltransferase family.</text>
</comment>
<accession>A0ABD3TDC3</accession>
<dbReference type="SUPFAM" id="SSF53756">
    <property type="entry name" value="UDP-Glycosyltransferase/glycogen phosphorylase"/>
    <property type="match status" value="1"/>
</dbReference>
<keyword evidence="5" id="KW-1185">Reference proteome</keyword>
<keyword evidence="2" id="KW-0328">Glycosyltransferase</keyword>
<dbReference type="EMBL" id="JBJXBP010000004">
    <property type="protein sequence ID" value="KAL3834994.1"/>
    <property type="molecule type" value="Genomic_DNA"/>
</dbReference>
<organism evidence="4 5">
    <name type="scientific">Penstemon smallii</name>
    <dbReference type="NCBI Taxonomy" id="265156"/>
    <lineage>
        <taxon>Eukaryota</taxon>
        <taxon>Viridiplantae</taxon>
        <taxon>Streptophyta</taxon>
        <taxon>Embryophyta</taxon>
        <taxon>Tracheophyta</taxon>
        <taxon>Spermatophyta</taxon>
        <taxon>Magnoliopsida</taxon>
        <taxon>eudicotyledons</taxon>
        <taxon>Gunneridae</taxon>
        <taxon>Pentapetalae</taxon>
        <taxon>asterids</taxon>
        <taxon>lamiids</taxon>
        <taxon>Lamiales</taxon>
        <taxon>Plantaginaceae</taxon>
        <taxon>Cheloneae</taxon>
        <taxon>Penstemon</taxon>
    </lineage>
</organism>
<reference evidence="4 5" key="1">
    <citation type="submission" date="2024-12" db="EMBL/GenBank/DDBJ databases">
        <title>The unique morphological basis and parallel evolutionary history of personate flowers in Penstemon.</title>
        <authorList>
            <person name="Depatie T.H."/>
            <person name="Wessinger C.A."/>
        </authorList>
    </citation>
    <scope>NUCLEOTIDE SEQUENCE [LARGE SCALE GENOMIC DNA]</scope>
    <source>
        <strain evidence="4">WTNN_2</strain>
        <tissue evidence="4">Leaf</tissue>
    </source>
</reference>
<dbReference type="Gene3D" id="3.40.50.2000">
    <property type="entry name" value="Glycogen Phosphorylase B"/>
    <property type="match status" value="2"/>
</dbReference>
<dbReference type="GO" id="GO:0008194">
    <property type="term" value="F:UDP-glycosyltransferase activity"/>
    <property type="evidence" value="ECO:0007669"/>
    <property type="project" value="UniProtKB-ARBA"/>
</dbReference>
<name>A0ABD3TDC3_9LAMI</name>
<dbReference type="AlphaFoldDB" id="A0ABD3TDC3"/>
<comment type="caution">
    <text evidence="4">The sequence shown here is derived from an EMBL/GenBank/DDBJ whole genome shotgun (WGS) entry which is preliminary data.</text>
</comment>
<dbReference type="PANTHER" id="PTHR48044">
    <property type="entry name" value="GLYCOSYLTRANSFERASE"/>
    <property type="match status" value="1"/>
</dbReference>
<dbReference type="Pfam" id="PF00201">
    <property type="entry name" value="UDPGT"/>
    <property type="match status" value="1"/>
</dbReference>
<evidence type="ECO:0000313" key="5">
    <source>
        <dbReference type="Proteomes" id="UP001634393"/>
    </source>
</evidence>
<dbReference type="FunFam" id="3.40.50.2000:FF:000060">
    <property type="entry name" value="Glycosyltransferase"/>
    <property type="match status" value="1"/>
</dbReference>
<evidence type="ECO:0000256" key="3">
    <source>
        <dbReference type="ARBA" id="ARBA00022679"/>
    </source>
</evidence>
<dbReference type="PANTHER" id="PTHR48044:SF82">
    <property type="entry name" value="GLYCOSYLTRANSFERASE"/>
    <property type="match status" value="1"/>
</dbReference>
<evidence type="ECO:0000256" key="2">
    <source>
        <dbReference type="ARBA" id="ARBA00022676"/>
    </source>
</evidence>
<evidence type="ECO:0000313" key="4">
    <source>
        <dbReference type="EMBL" id="KAL3834994.1"/>
    </source>
</evidence>
<gene>
    <name evidence="4" type="ORF">ACJIZ3_009730</name>
</gene>
<evidence type="ECO:0008006" key="6">
    <source>
        <dbReference type="Google" id="ProtNLM"/>
    </source>
</evidence>
<protein>
    <recommendedName>
        <fullName evidence="6">Glycosyltransferase</fullName>
    </recommendedName>
</protein>
<dbReference type="Proteomes" id="UP001634393">
    <property type="component" value="Unassembled WGS sequence"/>
</dbReference>
<dbReference type="CDD" id="cd03784">
    <property type="entry name" value="GT1_Gtf-like"/>
    <property type="match status" value="1"/>
</dbReference>
<dbReference type="InterPro" id="IPR002213">
    <property type="entry name" value="UDP_glucos_trans"/>
</dbReference>
<proteinExistence type="inferred from homology"/>